<sequence>MPPFSIRATVKNVFCSSSLSPRSTPPSLTMPDPVVSIQAKRFSSGQWKDAPQAPYDNSLPTSLNIITWNVECATPEVARRLTAALDYLQFHAFPEHKGGKPPHCLILLQEINIDAFDTLLAHPWVQEWFSVVPGSPEAGWPEGATYGTVTLVHAPLANSVCVHFEESWMSRNALVTDIAVSGRYILRVVNTHLESLPVGTPMRVVQMGVIAGMLKEAGGMLVGGIACGDMNAISPSDATLAEKNGLLDAWERRRDGEEAEGTTWGYQPRTRYPPGRLDKILYTESEAFEIGDVRRVAVGLKMSGGGWVSDHYGLACRVEIKQD</sequence>
<proteinExistence type="predicted"/>
<evidence type="ECO:0000256" key="6">
    <source>
        <dbReference type="ARBA" id="ARBA00022763"/>
    </source>
</evidence>
<evidence type="ECO:0000256" key="2">
    <source>
        <dbReference type="ARBA" id="ARBA00001946"/>
    </source>
</evidence>
<evidence type="ECO:0000256" key="9">
    <source>
        <dbReference type="ARBA" id="ARBA00023204"/>
    </source>
</evidence>
<keyword evidence="13" id="KW-1185">Reference proteome</keyword>
<reference evidence="12" key="1">
    <citation type="submission" date="2019-10" db="EMBL/GenBank/DDBJ databases">
        <authorList>
            <consortium name="DOE Joint Genome Institute"/>
            <person name="Kuo A."/>
            <person name="Miyauchi S."/>
            <person name="Kiss E."/>
            <person name="Drula E."/>
            <person name="Kohler A."/>
            <person name="Sanchez-Garcia M."/>
            <person name="Andreopoulos B."/>
            <person name="Barry K.W."/>
            <person name="Bonito G."/>
            <person name="Buee M."/>
            <person name="Carver A."/>
            <person name="Chen C."/>
            <person name="Cichocki N."/>
            <person name="Clum A."/>
            <person name="Culley D."/>
            <person name="Crous P.W."/>
            <person name="Fauchery L."/>
            <person name="Girlanda M."/>
            <person name="Hayes R."/>
            <person name="Keri Z."/>
            <person name="LaButti K."/>
            <person name="Lipzen A."/>
            <person name="Lombard V."/>
            <person name="Magnuson J."/>
            <person name="Maillard F."/>
            <person name="Morin E."/>
            <person name="Murat C."/>
            <person name="Nolan M."/>
            <person name="Ohm R."/>
            <person name="Pangilinan J."/>
            <person name="Pereira M."/>
            <person name="Perotto S."/>
            <person name="Peter M."/>
            <person name="Riley R."/>
            <person name="Sitrit Y."/>
            <person name="Stielow B."/>
            <person name="Szollosi G."/>
            <person name="Zifcakova L."/>
            <person name="Stursova M."/>
            <person name="Spatafora J.W."/>
            <person name="Tedersoo L."/>
            <person name="Vaario L.-M."/>
            <person name="Yamada A."/>
            <person name="Yan M."/>
            <person name="Wang P."/>
            <person name="Xu J."/>
            <person name="Bruns T."/>
            <person name="Baldrian P."/>
            <person name="Vilgalys R."/>
            <person name="Henrissat B."/>
            <person name="Grigoriev I.V."/>
            <person name="Hibbett D."/>
            <person name="Nagy L.G."/>
            <person name="Martin F.M."/>
        </authorList>
    </citation>
    <scope>NUCLEOTIDE SEQUENCE</scope>
    <source>
        <strain evidence="12">Prilba</strain>
    </source>
</reference>
<dbReference type="PANTHER" id="PTHR15822">
    <property type="entry name" value="TRAF AND TNF RECEPTOR-ASSOCIATED PROTEIN"/>
    <property type="match status" value="1"/>
</dbReference>
<evidence type="ECO:0000313" key="13">
    <source>
        <dbReference type="Proteomes" id="UP000759537"/>
    </source>
</evidence>
<dbReference type="GO" id="GO:0003697">
    <property type="term" value="F:single-stranded DNA binding"/>
    <property type="evidence" value="ECO:0007669"/>
    <property type="project" value="TreeGrafter"/>
</dbReference>
<evidence type="ECO:0000256" key="5">
    <source>
        <dbReference type="ARBA" id="ARBA00022723"/>
    </source>
</evidence>
<protein>
    <submittedName>
        <fullName evidence="12">Endonuclease/exonuclease/phosphatase</fullName>
    </submittedName>
</protein>
<dbReference type="InterPro" id="IPR036691">
    <property type="entry name" value="Endo/exonu/phosph_ase_sf"/>
</dbReference>
<keyword evidence="8" id="KW-0460">Magnesium</keyword>
<reference evidence="12" key="2">
    <citation type="journal article" date="2020" name="Nat. Commun.">
        <title>Large-scale genome sequencing of mycorrhizal fungi provides insights into the early evolution of symbiotic traits.</title>
        <authorList>
            <person name="Miyauchi S."/>
            <person name="Kiss E."/>
            <person name="Kuo A."/>
            <person name="Drula E."/>
            <person name="Kohler A."/>
            <person name="Sanchez-Garcia M."/>
            <person name="Morin E."/>
            <person name="Andreopoulos B."/>
            <person name="Barry K.W."/>
            <person name="Bonito G."/>
            <person name="Buee M."/>
            <person name="Carver A."/>
            <person name="Chen C."/>
            <person name="Cichocki N."/>
            <person name="Clum A."/>
            <person name="Culley D."/>
            <person name="Crous P.W."/>
            <person name="Fauchery L."/>
            <person name="Girlanda M."/>
            <person name="Hayes R.D."/>
            <person name="Keri Z."/>
            <person name="LaButti K."/>
            <person name="Lipzen A."/>
            <person name="Lombard V."/>
            <person name="Magnuson J."/>
            <person name="Maillard F."/>
            <person name="Murat C."/>
            <person name="Nolan M."/>
            <person name="Ohm R.A."/>
            <person name="Pangilinan J."/>
            <person name="Pereira M.F."/>
            <person name="Perotto S."/>
            <person name="Peter M."/>
            <person name="Pfister S."/>
            <person name="Riley R."/>
            <person name="Sitrit Y."/>
            <person name="Stielow J.B."/>
            <person name="Szollosi G."/>
            <person name="Zifcakova L."/>
            <person name="Stursova M."/>
            <person name="Spatafora J.W."/>
            <person name="Tedersoo L."/>
            <person name="Vaario L.M."/>
            <person name="Yamada A."/>
            <person name="Yan M."/>
            <person name="Wang P."/>
            <person name="Xu J."/>
            <person name="Bruns T."/>
            <person name="Baldrian P."/>
            <person name="Vilgalys R."/>
            <person name="Dunand C."/>
            <person name="Henrissat B."/>
            <person name="Grigoriev I.V."/>
            <person name="Hibbett D."/>
            <person name="Nagy L.G."/>
            <person name="Martin F.M."/>
        </authorList>
    </citation>
    <scope>NUCLEOTIDE SEQUENCE</scope>
    <source>
        <strain evidence="12">Prilba</strain>
    </source>
</reference>
<keyword evidence="7" id="KW-0378">Hydrolase</keyword>
<dbReference type="PANTHER" id="PTHR15822:SF4">
    <property type="entry name" value="TYROSYL-DNA PHOSPHODIESTERASE 2"/>
    <property type="match status" value="1"/>
</dbReference>
<accession>A0A9P5N454</accession>
<comment type="cofactor">
    <cofactor evidence="1">
        <name>Mn(2+)</name>
        <dbReference type="ChEBI" id="CHEBI:29035"/>
    </cofactor>
</comment>
<comment type="caution">
    <text evidence="12">The sequence shown here is derived from an EMBL/GenBank/DDBJ whole genome shotgun (WGS) entry which is preliminary data.</text>
</comment>
<dbReference type="EMBL" id="WHVB01000002">
    <property type="protein sequence ID" value="KAF8486081.1"/>
    <property type="molecule type" value="Genomic_DNA"/>
</dbReference>
<dbReference type="Proteomes" id="UP000759537">
    <property type="component" value="Unassembled WGS sequence"/>
</dbReference>
<dbReference type="InterPro" id="IPR005135">
    <property type="entry name" value="Endo/exonuclease/phosphatase"/>
</dbReference>
<dbReference type="GO" id="GO:0006302">
    <property type="term" value="P:double-strand break repair"/>
    <property type="evidence" value="ECO:0007669"/>
    <property type="project" value="TreeGrafter"/>
</dbReference>
<dbReference type="AlphaFoldDB" id="A0A9P5N454"/>
<keyword evidence="10" id="KW-0539">Nucleus</keyword>
<keyword evidence="9" id="KW-0234">DNA repair</keyword>
<dbReference type="GO" id="GO:0005737">
    <property type="term" value="C:cytoplasm"/>
    <property type="evidence" value="ECO:0007669"/>
    <property type="project" value="TreeGrafter"/>
</dbReference>
<comment type="subcellular location">
    <subcellularLocation>
        <location evidence="3">Nucleus</location>
        <location evidence="3">PML body</location>
    </subcellularLocation>
</comment>
<keyword evidence="4" id="KW-0540">Nuclease</keyword>
<evidence type="ECO:0000313" key="12">
    <source>
        <dbReference type="EMBL" id="KAF8486081.1"/>
    </source>
</evidence>
<dbReference type="SUPFAM" id="SSF56219">
    <property type="entry name" value="DNase I-like"/>
    <property type="match status" value="1"/>
</dbReference>
<evidence type="ECO:0000259" key="11">
    <source>
        <dbReference type="Pfam" id="PF03372"/>
    </source>
</evidence>
<evidence type="ECO:0000256" key="7">
    <source>
        <dbReference type="ARBA" id="ARBA00022801"/>
    </source>
</evidence>
<evidence type="ECO:0000256" key="3">
    <source>
        <dbReference type="ARBA" id="ARBA00004322"/>
    </source>
</evidence>
<dbReference type="GO" id="GO:0046872">
    <property type="term" value="F:metal ion binding"/>
    <property type="evidence" value="ECO:0007669"/>
    <property type="project" value="UniProtKB-KW"/>
</dbReference>
<evidence type="ECO:0000256" key="4">
    <source>
        <dbReference type="ARBA" id="ARBA00022722"/>
    </source>
</evidence>
<dbReference type="GO" id="GO:0070260">
    <property type="term" value="F:5'-tyrosyl-DNA phosphodiesterase activity"/>
    <property type="evidence" value="ECO:0007669"/>
    <property type="project" value="TreeGrafter"/>
</dbReference>
<dbReference type="InterPro" id="IPR051547">
    <property type="entry name" value="TDP2-like"/>
</dbReference>
<dbReference type="OrthoDB" id="9975959at2759"/>
<dbReference type="Gene3D" id="3.60.10.10">
    <property type="entry name" value="Endonuclease/exonuclease/phosphatase"/>
    <property type="match status" value="1"/>
</dbReference>
<organism evidence="12 13">
    <name type="scientific">Russula ochroleuca</name>
    <dbReference type="NCBI Taxonomy" id="152965"/>
    <lineage>
        <taxon>Eukaryota</taxon>
        <taxon>Fungi</taxon>
        <taxon>Dikarya</taxon>
        <taxon>Basidiomycota</taxon>
        <taxon>Agaricomycotina</taxon>
        <taxon>Agaricomycetes</taxon>
        <taxon>Russulales</taxon>
        <taxon>Russulaceae</taxon>
        <taxon>Russula</taxon>
    </lineage>
</organism>
<gene>
    <name evidence="12" type="ORF">DFH94DRAFT_710316</name>
</gene>
<dbReference type="Pfam" id="PF03372">
    <property type="entry name" value="Exo_endo_phos"/>
    <property type="match status" value="1"/>
</dbReference>
<dbReference type="CDD" id="cd09080">
    <property type="entry name" value="TDP2"/>
    <property type="match status" value="1"/>
</dbReference>
<evidence type="ECO:0000256" key="8">
    <source>
        <dbReference type="ARBA" id="ARBA00022842"/>
    </source>
</evidence>
<keyword evidence="12" id="KW-0255">Endonuclease</keyword>
<name>A0A9P5N454_9AGAM</name>
<feature type="domain" description="Endonuclease/exonuclease/phosphatase" evidence="11">
    <location>
        <begin position="66"/>
        <end position="311"/>
    </location>
</feature>
<dbReference type="GO" id="GO:0004519">
    <property type="term" value="F:endonuclease activity"/>
    <property type="evidence" value="ECO:0007669"/>
    <property type="project" value="UniProtKB-KW"/>
</dbReference>
<evidence type="ECO:0000256" key="10">
    <source>
        <dbReference type="ARBA" id="ARBA00023242"/>
    </source>
</evidence>
<keyword evidence="6" id="KW-0227">DNA damage</keyword>
<keyword evidence="5" id="KW-0479">Metal-binding</keyword>
<comment type="cofactor">
    <cofactor evidence="2">
        <name>Mg(2+)</name>
        <dbReference type="ChEBI" id="CHEBI:18420"/>
    </cofactor>
</comment>
<evidence type="ECO:0000256" key="1">
    <source>
        <dbReference type="ARBA" id="ARBA00001936"/>
    </source>
</evidence>